<dbReference type="OrthoDB" id="9797653at2"/>
<dbReference type="GO" id="GO:0008410">
    <property type="term" value="F:CoA-transferase activity"/>
    <property type="evidence" value="ECO:0007669"/>
    <property type="project" value="TreeGrafter"/>
</dbReference>
<dbReference type="InterPro" id="IPR050483">
    <property type="entry name" value="CoA-transferase_III_domain"/>
</dbReference>
<dbReference type="InterPro" id="IPR023606">
    <property type="entry name" value="CoA-Trfase_III_dom_1_sf"/>
</dbReference>
<dbReference type="InterPro" id="IPR044855">
    <property type="entry name" value="CoA-Trfase_III_dom3_sf"/>
</dbReference>
<evidence type="ECO:0000313" key="2">
    <source>
        <dbReference type="EMBL" id="SEN04185.1"/>
    </source>
</evidence>
<dbReference type="RefSeq" id="WP_090746021.1">
    <property type="nucleotide sequence ID" value="NZ_FOBW01000008.1"/>
</dbReference>
<evidence type="ECO:0000256" key="1">
    <source>
        <dbReference type="ARBA" id="ARBA00022679"/>
    </source>
</evidence>
<keyword evidence="3" id="KW-1185">Reference proteome</keyword>
<dbReference type="PANTHER" id="PTHR48207:SF3">
    <property type="entry name" value="SUCCINATE--HYDROXYMETHYLGLUTARATE COA-TRANSFERASE"/>
    <property type="match status" value="1"/>
</dbReference>
<sequence length="620" mass="68622">MEKKLLTGLRVLDLTEGPSGEYAIKLLAKSGASVTKVQSIKPFIQEESLKIIEVSTELEAKRAIETLFKQVWDIVLWTSHFDLDEWVKNRCQKLGLSGVKIQVPKGVDLQEEEASLQALGGWMELTGDPLGKPLLIGGHPATCLVGVHAATAGLLVSIESSWNGKGKFVEVDALTVMVSALEGAFSTFLSTGETRGRVGNRHYRLAPMALLPAKDGYALVAAPVDEKWELVRRWAELSDRPAWKTNQGRLESCFDLEENLSAWTTTLPKEELFQAGQQFRLPFAKVQTPGELLQCPQLAFREAWTNSLEGTPCLALPWKVKQENEQYKRRNSVSKWSDLRILDLTGMWSGPYCTRIFADLGVEVIKIEAPHRPDGIRMNQGSAAPFFRELNRNKLGVTLDFRLEHDRKRFLELVATSDILVENFSPRVMQNFGFTSEELWKLHSGLTIVSLSAFGQTGPYRDFVGYGPTLEAMSGIAALTGVDAPCLPGFSISDINAGIHGAFVLAAGLFFQSKNGRGLHIDVSQYETALQFIEQGILFQKKNKTSAPVREIAELYKEKRISTLSIPGGEPTLGVPWHSDGWDVPTQPPPELGQHNEFIFNLIKDGKGDGCEVPFSRSLG</sequence>
<reference evidence="3" key="1">
    <citation type="submission" date="2016-10" db="EMBL/GenBank/DDBJ databases">
        <authorList>
            <person name="Varghese N."/>
            <person name="Submissions S."/>
        </authorList>
    </citation>
    <scope>NUCLEOTIDE SEQUENCE [LARGE SCALE GENOMIC DNA]</scope>
    <source>
        <strain evidence="3">B48,IBRC-M 10115,DSM 25386,CECT 8001</strain>
    </source>
</reference>
<dbReference type="STRING" id="930146.SAMN05192533_108142"/>
<dbReference type="Pfam" id="PF02515">
    <property type="entry name" value="CoA_transf_3"/>
    <property type="match status" value="2"/>
</dbReference>
<dbReference type="Proteomes" id="UP000198553">
    <property type="component" value="Unassembled WGS sequence"/>
</dbReference>
<proteinExistence type="predicted"/>
<dbReference type="AlphaFoldDB" id="A0A1H8DAN2"/>
<dbReference type="Gene3D" id="3.40.50.10540">
    <property type="entry name" value="Crotonobetainyl-coa:carnitine coa-transferase, domain 1"/>
    <property type="match status" value="3"/>
</dbReference>
<keyword evidence="1 2" id="KW-0808">Transferase</keyword>
<accession>A0A1H8DAN2</accession>
<dbReference type="PANTHER" id="PTHR48207">
    <property type="entry name" value="SUCCINATE--HYDROXYMETHYLGLUTARATE COA-TRANSFERASE"/>
    <property type="match status" value="1"/>
</dbReference>
<dbReference type="EMBL" id="FOBW01000008">
    <property type="protein sequence ID" value="SEN04185.1"/>
    <property type="molecule type" value="Genomic_DNA"/>
</dbReference>
<organism evidence="2 3">
    <name type="scientific">Mesobacillus persicus</name>
    <dbReference type="NCBI Taxonomy" id="930146"/>
    <lineage>
        <taxon>Bacteria</taxon>
        <taxon>Bacillati</taxon>
        <taxon>Bacillota</taxon>
        <taxon>Bacilli</taxon>
        <taxon>Bacillales</taxon>
        <taxon>Bacillaceae</taxon>
        <taxon>Mesobacillus</taxon>
    </lineage>
</organism>
<gene>
    <name evidence="2" type="ORF">SAMN05192533_108142</name>
</gene>
<dbReference type="Gene3D" id="3.30.1540.10">
    <property type="entry name" value="formyl-coa transferase, domain 3"/>
    <property type="match status" value="1"/>
</dbReference>
<protein>
    <submittedName>
        <fullName evidence="2">Crotonobetainyl-CoA:carnitine CoA-transferase CaiB</fullName>
    </submittedName>
</protein>
<dbReference type="SUPFAM" id="SSF89796">
    <property type="entry name" value="CoA-transferase family III (CaiB/BaiF)"/>
    <property type="match status" value="2"/>
</dbReference>
<name>A0A1H8DAN2_9BACI</name>
<dbReference type="InterPro" id="IPR003673">
    <property type="entry name" value="CoA-Trfase_fam_III"/>
</dbReference>
<evidence type="ECO:0000313" key="3">
    <source>
        <dbReference type="Proteomes" id="UP000198553"/>
    </source>
</evidence>